<dbReference type="Gene3D" id="3.40.640.10">
    <property type="entry name" value="Type I PLP-dependent aspartate aminotransferase-like (Major domain)"/>
    <property type="match status" value="1"/>
</dbReference>
<name>A0A0R1W9B0_9LACO</name>
<keyword evidence="3" id="KW-0663">Pyridoxal phosphate</keyword>
<keyword evidence="2" id="KW-0032">Aminotransferase</keyword>
<dbReference type="EMBL" id="AZFV01000038">
    <property type="protein sequence ID" value="KRM14481.1"/>
    <property type="molecule type" value="Genomic_DNA"/>
</dbReference>
<dbReference type="GO" id="GO:0008483">
    <property type="term" value="F:transaminase activity"/>
    <property type="evidence" value="ECO:0007669"/>
    <property type="project" value="UniProtKB-KW"/>
</dbReference>
<gene>
    <name evidence="8" type="ORF">FD31_GL001815</name>
</gene>
<dbReference type="InterPro" id="IPR015421">
    <property type="entry name" value="PyrdxlP-dep_Trfase_major"/>
</dbReference>
<organism evidence="8 9">
    <name type="scientific">Companilactobacillus nantensis DSM 16982</name>
    <dbReference type="NCBI Taxonomy" id="1423774"/>
    <lineage>
        <taxon>Bacteria</taxon>
        <taxon>Bacillati</taxon>
        <taxon>Bacillota</taxon>
        <taxon>Bacilli</taxon>
        <taxon>Lactobacillales</taxon>
        <taxon>Lactobacillaceae</taxon>
        <taxon>Companilactobacillus</taxon>
    </lineage>
</organism>
<dbReference type="Proteomes" id="UP000051302">
    <property type="component" value="Unassembled WGS sequence"/>
</dbReference>
<evidence type="ECO:0000256" key="2">
    <source>
        <dbReference type="ARBA" id="ARBA00022576"/>
    </source>
</evidence>
<feature type="domain" description="HTH gntR-type" evidence="7">
    <location>
        <begin position="1"/>
        <end position="68"/>
    </location>
</feature>
<dbReference type="InterPro" id="IPR004839">
    <property type="entry name" value="Aminotransferase_I/II_large"/>
</dbReference>
<keyword evidence="5" id="KW-0238">DNA-binding</keyword>
<keyword evidence="2" id="KW-0808">Transferase</keyword>
<dbReference type="GO" id="GO:0003700">
    <property type="term" value="F:DNA-binding transcription factor activity"/>
    <property type="evidence" value="ECO:0007669"/>
    <property type="project" value="InterPro"/>
</dbReference>
<dbReference type="InterPro" id="IPR036388">
    <property type="entry name" value="WH-like_DNA-bd_sf"/>
</dbReference>
<keyword evidence="6" id="KW-0804">Transcription</keyword>
<proteinExistence type="inferred from homology"/>
<dbReference type="PANTHER" id="PTHR46577:SF1">
    <property type="entry name" value="HTH-TYPE TRANSCRIPTIONAL REGULATORY PROTEIN GABR"/>
    <property type="match status" value="1"/>
</dbReference>
<evidence type="ECO:0000256" key="4">
    <source>
        <dbReference type="ARBA" id="ARBA00023015"/>
    </source>
</evidence>
<sequence>MKYQQLQQYLRQEISSKALPAGTKIPSIRQLSQQFSYSKSTVIKALHKLEQEHIIYSVPQKGYFVTENSIPQDNLPKQIDFLSAGPDTSYFSFENLTHCSNQILINRQKEILSYGQPIGMERLRKQILNYFQNQQIFTSINRLIITSGAQQAVNILMNMPFPNGRENILVEQPTYPGILQAAHLTNHNIFGIDLSDNQFDLEQLEYLFKNHEIKFFYLMSRFQNPLGHSYTATEKQKIITLAEKYDVYLVEDDYLGDLDLDKKMTRYFQKIHLVELFI</sequence>
<evidence type="ECO:0000256" key="6">
    <source>
        <dbReference type="ARBA" id="ARBA00023163"/>
    </source>
</evidence>
<comment type="similarity">
    <text evidence="1">In the C-terminal section; belongs to the class-I pyridoxal-phosphate-dependent aminotransferase family.</text>
</comment>
<accession>A0A0R1W9B0</accession>
<dbReference type="PANTHER" id="PTHR46577">
    <property type="entry name" value="HTH-TYPE TRANSCRIPTIONAL REGULATORY PROTEIN GABR"/>
    <property type="match status" value="1"/>
</dbReference>
<keyword evidence="9" id="KW-1185">Reference proteome</keyword>
<dbReference type="Pfam" id="PF00155">
    <property type="entry name" value="Aminotran_1_2"/>
    <property type="match status" value="1"/>
</dbReference>
<evidence type="ECO:0000313" key="8">
    <source>
        <dbReference type="EMBL" id="KRM14481.1"/>
    </source>
</evidence>
<dbReference type="CDD" id="cd00609">
    <property type="entry name" value="AAT_like"/>
    <property type="match status" value="1"/>
</dbReference>
<dbReference type="STRING" id="1423774.FD31_GL001815"/>
<evidence type="ECO:0000256" key="3">
    <source>
        <dbReference type="ARBA" id="ARBA00022898"/>
    </source>
</evidence>
<dbReference type="GO" id="GO:0030170">
    <property type="term" value="F:pyridoxal phosphate binding"/>
    <property type="evidence" value="ECO:0007669"/>
    <property type="project" value="InterPro"/>
</dbReference>
<protein>
    <recommendedName>
        <fullName evidence="7">HTH gntR-type domain-containing protein</fullName>
    </recommendedName>
</protein>
<comment type="caution">
    <text evidence="8">The sequence shown here is derived from an EMBL/GenBank/DDBJ whole genome shotgun (WGS) entry which is preliminary data.</text>
</comment>
<keyword evidence="4" id="KW-0805">Transcription regulation</keyword>
<dbReference type="SUPFAM" id="SSF46785">
    <property type="entry name" value="Winged helix' DNA-binding domain"/>
    <property type="match status" value="1"/>
</dbReference>
<evidence type="ECO:0000256" key="5">
    <source>
        <dbReference type="ARBA" id="ARBA00023125"/>
    </source>
</evidence>
<dbReference type="InterPro" id="IPR000524">
    <property type="entry name" value="Tscrpt_reg_HTH_GntR"/>
</dbReference>
<dbReference type="InterPro" id="IPR036390">
    <property type="entry name" value="WH_DNA-bd_sf"/>
</dbReference>
<dbReference type="InterPro" id="IPR015424">
    <property type="entry name" value="PyrdxlP-dep_Trfase"/>
</dbReference>
<dbReference type="PATRIC" id="fig|1423774.3.peg.1886"/>
<dbReference type="PROSITE" id="PS50949">
    <property type="entry name" value="HTH_GNTR"/>
    <property type="match status" value="1"/>
</dbReference>
<evidence type="ECO:0000259" key="7">
    <source>
        <dbReference type="PROSITE" id="PS50949"/>
    </source>
</evidence>
<dbReference type="InterPro" id="IPR051446">
    <property type="entry name" value="HTH_trans_reg/aminotransferase"/>
</dbReference>
<dbReference type="SUPFAM" id="SSF53383">
    <property type="entry name" value="PLP-dependent transferases"/>
    <property type="match status" value="1"/>
</dbReference>
<dbReference type="SMART" id="SM00345">
    <property type="entry name" value="HTH_GNTR"/>
    <property type="match status" value="1"/>
</dbReference>
<reference evidence="8 9" key="1">
    <citation type="journal article" date="2015" name="Genome Announc.">
        <title>Expanding the biotechnology potential of lactobacilli through comparative genomics of 213 strains and associated genera.</title>
        <authorList>
            <person name="Sun Z."/>
            <person name="Harris H.M."/>
            <person name="McCann A."/>
            <person name="Guo C."/>
            <person name="Argimon S."/>
            <person name="Zhang W."/>
            <person name="Yang X."/>
            <person name="Jeffery I.B."/>
            <person name="Cooney J.C."/>
            <person name="Kagawa T.F."/>
            <person name="Liu W."/>
            <person name="Song Y."/>
            <person name="Salvetti E."/>
            <person name="Wrobel A."/>
            <person name="Rasinkangas P."/>
            <person name="Parkhill J."/>
            <person name="Rea M.C."/>
            <person name="O'Sullivan O."/>
            <person name="Ritari J."/>
            <person name="Douillard F.P."/>
            <person name="Paul Ross R."/>
            <person name="Yang R."/>
            <person name="Briner A.E."/>
            <person name="Felis G.E."/>
            <person name="de Vos W.M."/>
            <person name="Barrangou R."/>
            <person name="Klaenhammer T.R."/>
            <person name="Caufield P.W."/>
            <person name="Cui Y."/>
            <person name="Zhang H."/>
            <person name="O'Toole P.W."/>
        </authorList>
    </citation>
    <scope>NUCLEOTIDE SEQUENCE [LARGE SCALE GENOMIC DNA]</scope>
    <source>
        <strain evidence="8 9">DSM 16982</strain>
    </source>
</reference>
<dbReference type="CDD" id="cd07377">
    <property type="entry name" value="WHTH_GntR"/>
    <property type="match status" value="1"/>
</dbReference>
<dbReference type="GO" id="GO:0003677">
    <property type="term" value="F:DNA binding"/>
    <property type="evidence" value="ECO:0007669"/>
    <property type="project" value="UniProtKB-KW"/>
</dbReference>
<dbReference type="AlphaFoldDB" id="A0A0R1W9B0"/>
<evidence type="ECO:0000313" key="9">
    <source>
        <dbReference type="Proteomes" id="UP000051302"/>
    </source>
</evidence>
<dbReference type="Gene3D" id="1.10.10.10">
    <property type="entry name" value="Winged helix-like DNA-binding domain superfamily/Winged helix DNA-binding domain"/>
    <property type="match status" value="1"/>
</dbReference>
<dbReference type="RefSeq" id="WP_235805366.1">
    <property type="nucleotide sequence ID" value="NZ_AZFV01000038.1"/>
</dbReference>
<evidence type="ECO:0000256" key="1">
    <source>
        <dbReference type="ARBA" id="ARBA00005384"/>
    </source>
</evidence>
<dbReference type="Pfam" id="PF00392">
    <property type="entry name" value="GntR"/>
    <property type="match status" value="1"/>
</dbReference>